<name>A0A4R4A6G4_MARGR</name>
<feature type="chain" id="PRO_5020245624" evidence="1">
    <location>
        <begin position="25"/>
        <end position="310"/>
    </location>
</feature>
<feature type="domain" description="Deacetylase PdaC" evidence="4">
    <location>
        <begin position="117"/>
        <end position="199"/>
    </location>
</feature>
<dbReference type="AlphaFoldDB" id="A0A4R4A6G4"/>
<dbReference type="PANTHER" id="PTHR37549:SF1">
    <property type="entry name" value="LIPOPROTEIN LPRI"/>
    <property type="match status" value="1"/>
</dbReference>
<comment type="caution">
    <text evidence="5">The sequence shown here is derived from an EMBL/GenBank/DDBJ whole genome shotgun (WGS) entry which is preliminary data.</text>
</comment>
<sequence length="310" mass="33622">MDVTRHCTAALLGVALLPTLAAGAGFDCERASTPIEHSICADAELDALDARLAELYRAARERLAPAEREALRQTQRSWLAARNRCGPDRDCLRAQYLQRIETLAPPRARLTRTGPHYQLEASYPVFAGAPETINRAVRAFVQEQVDAFLASTEELLADPEPPLGPAWSFALEGEAGHRTDTLQVVAFEGYAYYGGAHGMPLFAPLLLDLSEARALDPAELFRADSDWLARLARLSRAALAGRDLLGADADWVNQGTAPVAENYQLLLPGPDGITVIFPPYAVAAYAAGAQRVLIPYAEIDDLLARPLRAP</sequence>
<evidence type="ECO:0000256" key="1">
    <source>
        <dbReference type="SAM" id="SignalP"/>
    </source>
</evidence>
<dbReference type="Pfam" id="PF11738">
    <property type="entry name" value="DUF3298"/>
    <property type="match status" value="1"/>
</dbReference>
<dbReference type="Pfam" id="PF07007">
    <property type="entry name" value="LprI"/>
    <property type="match status" value="1"/>
</dbReference>
<dbReference type="InterPro" id="IPR021729">
    <property type="entry name" value="DUF3298"/>
</dbReference>
<dbReference type="InterPro" id="IPR052755">
    <property type="entry name" value="Lysozyme_Inhibitor_LprI"/>
</dbReference>
<dbReference type="InterPro" id="IPR037126">
    <property type="entry name" value="PdaC/RsiV-like_sf"/>
</dbReference>
<protein>
    <submittedName>
        <fullName evidence="5">Uncharacterized protein DUF1311</fullName>
    </submittedName>
</protein>
<evidence type="ECO:0000259" key="4">
    <source>
        <dbReference type="Pfam" id="PF13739"/>
    </source>
</evidence>
<dbReference type="InterPro" id="IPR009739">
    <property type="entry name" value="LprI-like_N"/>
</dbReference>
<reference evidence="5 6" key="1">
    <citation type="submission" date="2019-03" db="EMBL/GenBank/DDBJ databases">
        <title>Genomic Encyclopedia of Type Strains, Phase IV (KMG-IV): sequencing the most valuable type-strain genomes for metagenomic binning, comparative biology and taxonomic classification.</title>
        <authorList>
            <person name="Goeker M."/>
        </authorList>
    </citation>
    <scope>NUCLEOTIDE SEQUENCE [LARGE SCALE GENOMIC DNA]</scope>
    <source>
        <strain evidence="5 6">DSM 203</strain>
    </source>
</reference>
<dbReference type="GO" id="GO:0005576">
    <property type="term" value="C:extracellular region"/>
    <property type="evidence" value="ECO:0007669"/>
    <property type="project" value="TreeGrafter"/>
</dbReference>
<organism evidence="5 6">
    <name type="scientific">Marichromatium gracile</name>
    <name type="common">Chromatium gracile</name>
    <dbReference type="NCBI Taxonomy" id="1048"/>
    <lineage>
        <taxon>Bacteria</taxon>
        <taxon>Pseudomonadati</taxon>
        <taxon>Pseudomonadota</taxon>
        <taxon>Gammaproteobacteria</taxon>
        <taxon>Chromatiales</taxon>
        <taxon>Chromatiaceae</taxon>
        <taxon>Marichromatium</taxon>
    </lineage>
</organism>
<accession>A0A4R4A6G4</accession>
<dbReference type="Pfam" id="PF13739">
    <property type="entry name" value="PdaC"/>
    <property type="match status" value="1"/>
</dbReference>
<gene>
    <name evidence="5" type="ORF">EDC29_11332</name>
</gene>
<keyword evidence="1" id="KW-0732">Signal</keyword>
<dbReference type="EMBL" id="SMDC01000013">
    <property type="protein sequence ID" value="TCW34049.1"/>
    <property type="molecule type" value="Genomic_DNA"/>
</dbReference>
<feature type="signal peptide" evidence="1">
    <location>
        <begin position="1"/>
        <end position="24"/>
    </location>
</feature>
<evidence type="ECO:0000259" key="3">
    <source>
        <dbReference type="Pfam" id="PF11738"/>
    </source>
</evidence>
<feature type="domain" description="Lysozyme inhibitor LprI-like N-terminal" evidence="2">
    <location>
        <begin position="28"/>
        <end position="94"/>
    </location>
</feature>
<proteinExistence type="predicted"/>
<dbReference type="Gene3D" id="1.20.1270.180">
    <property type="match status" value="1"/>
</dbReference>
<dbReference type="Gene3D" id="3.90.640.20">
    <property type="entry name" value="Heat-shock cognate protein, ATPase"/>
    <property type="match status" value="1"/>
</dbReference>
<dbReference type="Proteomes" id="UP000295247">
    <property type="component" value="Unassembled WGS sequence"/>
</dbReference>
<evidence type="ECO:0000313" key="5">
    <source>
        <dbReference type="EMBL" id="TCW34049.1"/>
    </source>
</evidence>
<dbReference type="RefSeq" id="WP_165913549.1">
    <property type="nucleotide sequence ID" value="NZ_NRRH01000024.1"/>
</dbReference>
<feature type="domain" description="DUF3298" evidence="3">
    <location>
        <begin position="219"/>
        <end position="296"/>
    </location>
</feature>
<dbReference type="Gene3D" id="3.30.565.40">
    <property type="entry name" value="Fervidobacterium nodosum Rt17-B1 like"/>
    <property type="match status" value="1"/>
</dbReference>
<evidence type="ECO:0000259" key="2">
    <source>
        <dbReference type="Pfam" id="PF07007"/>
    </source>
</evidence>
<dbReference type="InterPro" id="IPR025303">
    <property type="entry name" value="PdaC"/>
</dbReference>
<dbReference type="PANTHER" id="PTHR37549">
    <property type="entry name" value="LIPOPROTEIN LPRI"/>
    <property type="match status" value="1"/>
</dbReference>
<evidence type="ECO:0000313" key="6">
    <source>
        <dbReference type="Proteomes" id="UP000295247"/>
    </source>
</evidence>